<dbReference type="InterPro" id="IPR042099">
    <property type="entry name" value="ANL_N_sf"/>
</dbReference>
<dbReference type="Gene3D" id="3.40.50.12780">
    <property type="entry name" value="N-terminal domain of ligase-like"/>
    <property type="match status" value="1"/>
</dbReference>
<dbReference type="InterPro" id="IPR045851">
    <property type="entry name" value="AMP-bd_C_sf"/>
</dbReference>
<dbReference type="Pfam" id="PF00501">
    <property type="entry name" value="AMP-binding"/>
    <property type="match status" value="1"/>
</dbReference>
<dbReference type="InterPro" id="IPR020845">
    <property type="entry name" value="AMP-binding_CS"/>
</dbReference>
<name>A0ABQ6IUH3_9MICO</name>
<evidence type="ECO:0000313" key="4">
    <source>
        <dbReference type="Proteomes" id="UP001157126"/>
    </source>
</evidence>
<dbReference type="RefSeq" id="WP_284304065.1">
    <property type="nucleotide sequence ID" value="NZ_BSUO01000001.1"/>
</dbReference>
<keyword evidence="4" id="KW-1185">Reference proteome</keyword>
<organism evidence="3 4">
    <name type="scientific">Mobilicoccus caccae</name>
    <dbReference type="NCBI Taxonomy" id="1859295"/>
    <lineage>
        <taxon>Bacteria</taxon>
        <taxon>Bacillati</taxon>
        <taxon>Actinomycetota</taxon>
        <taxon>Actinomycetes</taxon>
        <taxon>Micrococcales</taxon>
        <taxon>Dermatophilaceae</taxon>
        <taxon>Mobilicoccus</taxon>
    </lineage>
</organism>
<dbReference type="PANTHER" id="PTHR43767">
    <property type="entry name" value="LONG-CHAIN-FATTY-ACID--COA LIGASE"/>
    <property type="match status" value="1"/>
</dbReference>
<evidence type="ECO:0000259" key="2">
    <source>
        <dbReference type="Pfam" id="PF13193"/>
    </source>
</evidence>
<dbReference type="InterPro" id="IPR050237">
    <property type="entry name" value="ATP-dep_AMP-bd_enzyme"/>
</dbReference>
<dbReference type="InterPro" id="IPR000873">
    <property type="entry name" value="AMP-dep_synth/lig_dom"/>
</dbReference>
<evidence type="ECO:0000313" key="3">
    <source>
        <dbReference type="EMBL" id="GMA40338.1"/>
    </source>
</evidence>
<dbReference type="EMBL" id="BSUO01000001">
    <property type="protein sequence ID" value="GMA40338.1"/>
    <property type="molecule type" value="Genomic_DNA"/>
</dbReference>
<accession>A0ABQ6IUH3</accession>
<dbReference type="Pfam" id="PF13193">
    <property type="entry name" value="AMP-binding_C"/>
    <property type="match status" value="1"/>
</dbReference>
<dbReference type="InterPro" id="IPR025110">
    <property type="entry name" value="AMP-bd_C"/>
</dbReference>
<gene>
    <name evidence="3" type="ORF">GCM10025883_23830</name>
</gene>
<comment type="caution">
    <text evidence="3">The sequence shown here is derived from an EMBL/GenBank/DDBJ whole genome shotgun (WGS) entry which is preliminary data.</text>
</comment>
<dbReference type="CDD" id="cd05936">
    <property type="entry name" value="FC-FACS_FadD_like"/>
    <property type="match status" value="1"/>
</dbReference>
<dbReference type="SUPFAM" id="SSF56801">
    <property type="entry name" value="Acetyl-CoA synthetase-like"/>
    <property type="match status" value="1"/>
</dbReference>
<feature type="domain" description="AMP-dependent synthetase/ligase" evidence="1">
    <location>
        <begin position="11"/>
        <end position="362"/>
    </location>
</feature>
<protein>
    <submittedName>
        <fullName evidence="3">AMP-dependent synthetase</fullName>
    </submittedName>
</protein>
<proteinExistence type="predicted"/>
<sequence>MPTLSVASILSESARRTPDKVALVQGDLRVTYAEAWRQARAVAAGLIARGVRPNDRVGLLAPNVTEFVAGYYGILAAGGTVVPVPTLLGPREAAYLLEKSGAKHVLFHASFETMGQDAAGRVGAEAIDIASLLDTEPVANFVSRSPEDIAVIFFTSGTTGHPKGALLTHLNITMNVLNNAFDSNPFQADDVVMGCLPLFHVFGQNVGMNSTLRVGGTLILQPRFDPVECLRLMHEHGATLMFGVPTMFVLLLSALDHPEAPEPPALRQCVSGGASLPVAVLEAFEKRFGTTIHEGYGLSETSPTITVNQSRHGTRPGTVGHPVWGVEVEIADPAVEDEVVFMPTGERGEVVARGHAVFAGYLDDPEATRRAVVDGWFRTGDIGIKDSDGFISIVDRKTDLIIRGGFNIYPREVEETFNRHPAVDMVAVVGVPDDVQGEEVCAVVTVQAGAEITVDELIAYGRENLAKHKYPRRVEIVQALPMGPSLKILKRELRRTLAQPGVQDATTGNE</sequence>
<feature type="domain" description="AMP-binding enzyme C-terminal" evidence="2">
    <location>
        <begin position="412"/>
        <end position="484"/>
    </location>
</feature>
<dbReference type="PROSITE" id="PS00455">
    <property type="entry name" value="AMP_BINDING"/>
    <property type="match status" value="1"/>
</dbReference>
<reference evidence="4" key="1">
    <citation type="journal article" date="2019" name="Int. J. Syst. Evol. Microbiol.">
        <title>The Global Catalogue of Microorganisms (GCM) 10K type strain sequencing project: providing services to taxonomists for standard genome sequencing and annotation.</title>
        <authorList>
            <consortium name="The Broad Institute Genomics Platform"/>
            <consortium name="The Broad Institute Genome Sequencing Center for Infectious Disease"/>
            <person name="Wu L."/>
            <person name="Ma J."/>
        </authorList>
    </citation>
    <scope>NUCLEOTIDE SEQUENCE [LARGE SCALE GENOMIC DNA]</scope>
    <source>
        <strain evidence="4">NBRC 113072</strain>
    </source>
</reference>
<evidence type="ECO:0000259" key="1">
    <source>
        <dbReference type="Pfam" id="PF00501"/>
    </source>
</evidence>
<dbReference type="Gene3D" id="3.30.300.30">
    <property type="match status" value="1"/>
</dbReference>
<dbReference type="Proteomes" id="UP001157126">
    <property type="component" value="Unassembled WGS sequence"/>
</dbReference>
<dbReference type="PANTHER" id="PTHR43767:SF12">
    <property type="entry name" value="AMP-DEPENDENT SYNTHETASE AND LIGASE"/>
    <property type="match status" value="1"/>
</dbReference>